<protein>
    <submittedName>
        <fullName evidence="2">Uncharacterized protein</fullName>
    </submittedName>
</protein>
<reference evidence="2" key="2">
    <citation type="journal article" date="2023" name="IMA Fungus">
        <title>Comparative genomic study of the Penicillium genus elucidates a diverse pangenome and 15 lateral gene transfer events.</title>
        <authorList>
            <person name="Petersen C."/>
            <person name="Sorensen T."/>
            <person name="Nielsen M.R."/>
            <person name="Sondergaard T.E."/>
            <person name="Sorensen J.L."/>
            <person name="Fitzpatrick D.A."/>
            <person name="Frisvad J.C."/>
            <person name="Nielsen K.L."/>
        </authorList>
    </citation>
    <scope>NUCLEOTIDE SEQUENCE</scope>
    <source>
        <strain evidence="2">IBT 23319</strain>
    </source>
</reference>
<comment type="caution">
    <text evidence="2">The sequence shown here is derived from an EMBL/GenBank/DDBJ whole genome shotgun (WGS) entry which is preliminary data.</text>
</comment>
<proteinExistence type="predicted"/>
<sequence length="63" mass="7034">MVLSKRSLSKNAAAIVDWNAFLREPDPEPDDENKPSTRHRVTTMGNNFKKCRPSLASIGQIHG</sequence>
<keyword evidence="3" id="KW-1185">Reference proteome</keyword>
<evidence type="ECO:0000256" key="1">
    <source>
        <dbReference type="SAM" id="MobiDB-lite"/>
    </source>
</evidence>
<feature type="region of interest" description="Disordered" evidence="1">
    <location>
        <begin position="23"/>
        <end position="49"/>
    </location>
</feature>
<reference evidence="2" key="1">
    <citation type="submission" date="2022-11" db="EMBL/GenBank/DDBJ databases">
        <authorList>
            <person name="Petersen C."/>
        </authorList>
    </citation>
    <scope>NUCLEOTIDE SEQUENCE</scope>
    <source>
        <strain evidence="2">IBT 23319</strain>
    </source>
</reference>
<evidence type="ECO:0000313" key="3">
    <source>
        <dbReference type="Proteomes" id="UP001147733"/>
    </source>
</evidence>
<dbReference type="GeneID" id="81382421"/>
<name>A0A9W9P4K7_PENCI</name>
<accession>A0A9W9P4K7</accession>
<dbReference type="EMBL" id="JAPQKT010000003">
    <property type="protein sequence ID" value="KAJ5235166.1"/>
    <property type="molecule type" value="Genomic_DNA"/>
</dbReference>
<dbReference type="Proteomes" id="UP001147733">
    <property type="component" value="Unassembled WGS sequence"/>
</dbReference>
<dbReference type="AlphaFoldDB" id="A0A9W9P4K7"/>
<organism evidence="2 3">
    <name type="scientific">Penicillium citrinum</name>
    <dbReference type="NCBI Taxonomy" id="5077"/>
    <lineage>
        <taxon>Eukaryota</taxon>
        <taxon>Fungi</taxon>
        <taxon>Dikarya</taxon>
        <taxon>Ascomycota</taxon>
        <taxon>Pezizomycotina</taxon>
        <taxon>Eurotiomycetes</taxon>
        <taxon>Eurotiomycetidae</taxon>
        <taxon>Eurotiales</taxon>
        <taxon>Aspergillaceae</taxon>
        <taxon>Penicillium</taxon>
    </lineage>
</organism>
<evidence type="ECO:0000313" key="2">
    <source>
        <dbReference type="EMBL" id="KAJ5235166.1"/>
    </source>
</evidence>
<dbReference type="RefSeq" id="XP_056502666.1">
    <property type="nucleotide sequence ID" value="XM_056643254.1"/>
</dbReference>
<gene>
    <name evidence="2" type="ORF">N7469_004334</name>
</gene>